<feature type="domain" description="YdgH/BhsA/McbA-like" evidence="2">
    <location>
        <begin position="90"/>
        <end position="140"/>
    </location>
</feature>
<protein>
    <submittedName>
        <fullName evidence="3">DUF1471 domain-containing protein</fullName>
    </submittedName>
</protein>
<dbReference type="Proteomes" id="UP000739284">
    <property type="component" value="Unassembled WGS sequence"/>
</dbReference>
<keyword evidence="1" id="KW-0732">Signal</keyword>
<dbReference type="RefSeq" id="WP_217147878.1">
    <property type="nucleotide sequence ID" value="NZ_JAFMOY010000103.1"/>
</dbReference>
<evidence type="ECO:0000259" key="2">
    <source>
        <dbReference type="Pfam" id="PF07338"/>
    </source>
</evidence>
<evidence type="ECO:0000313" key="3">
    <source>
        <dbReference type="EMBL" id="MBU9843890.1"/>
    </source>
</evidence>
<name>A0ABS6LAN8_9GAMM</name>
<reference evidence="3 4" key="1">
    <citation type="submission" date="2021-03" db="EMBL/GenBank/DDBJ databases">
        <title>Five novel Rahnella species.</title>
        <authorList>
            <person name="Brady C."/>
            <person name="Asselin J."/>
            <person name="Beer S."/>
            <person name="Bruberg M.B."/>
            <person name="Crampton B."/>
            <person name="Venter S."/>
            <person name="Arnold D."/>
            <person name="Denman S."/>
        </authorList>
    </citation>
    <scope>NUCLEOTIDE SEQUENCE [LARGE SCALE GENOMIC DNA]</scope>
    <source>
        <strain evidence="3 4">FRB 231</strain>
    </source>
</reference>
<keyword evidence="4" id="KW-1185">Reference proteome</keyword>
<gene>
    <name evidence="3" type="ORF">J1784_02470</name>
</gene>
<dbReference type="InterPro" id="IPR010854">
    <property type="entry name" value="YdgH/BhsA/McbA-like_dom"/>
</dbReference>
<accession>A0ABS6LAN8</accession>
<comment type="caution">
    <text evidence="3">The sequence shown here is derived from an EMBL/GenBank/DDBJ whole genome shotgun (WGS) entry which is preliminary data.</text>
</comment>
<dbReference type="EMBL" id="JAFMOY010000103">
    <property type="protein sequence ID" value="MBU9843890.1"/>
    <property type="molecule type" value="Genomic_DNA"/>
</dbReference>
<feature type="signal peptide" evidence="1">
    <location>
        <begin position="1"/>
        <end position="18"/>
    </location>
</feature>
<dbReference type="Pfam" id="PF07338">
    <property type="entry name" value="YdgH_BhsA-like"/>
    <property type="match status" value="1"/>
</dbReference>
<sequence>MKKLMIAALLTFPVITFAAQTEQGPVWETQAGVLNVSQDAAGTEFVSGSVAENLNYNDQASLTGLEDISEVMIPSIANELNRQQAYDSVKVGEVSAHGAATPDDLDNALMVKAEKQGASGYRVTSVSNMSPYSGTATLYR</sequence>
<feature type="chain" id="PRO_5046504118" evidence="1">
    <location>
        <begin position="19"/>
        <end position="140"/>
    </location>
</feature>
<proteinExistence type="predicted"/>
<evidence type="ECO:0000256" key="1">
    <source>
        <dbReference type="SAM" id="SignalP"/>
    </source>
</evidence>
<evidence type="ECO:0000313" key="4">
    <source>
        <dbReference type="Proteomes" id="UP000739284"/>
    </source>
</evidence>
<organism evidence="3 4">
    <name type="scientific">Rahnella ecdela</name>
    <dbReference type="NCBI Taxonomy" id="2816250"/>
    <lineage>
        <taxon>Bacteria</taxon>
        <taxon>Pseudomonadati</taxon>
        <taxon>Pseudomonadota</taxon>
        <taxon>Gammaproteobacteria</taxon>
        <taxon>Enterobacterales</taxon>
        <taxon>Yersiniaceae</taxon>
        <taxon>Rahnella</taxon>
    </lineage>
</organism>